<evidence type="ECO:0000256" key="1">
    <source>
        <dbReference type="ARBA" id="ARBA00004196"/>
    </source>
</evidence>
<feature type="domain" description="Thioredoxin" evidence="5">
    <location>
        <begin position="360"/>
        <end position="517"/>
    </location>
</feature>
<dbReference type="CDD" id="cd02966">
    <property type="entry name" value="TlpA_like_family"/>
    <property type="match status" value="1"/>
</dbReference>
<sequence length="517" mass="58531">MDKKVYIDKFLSLRYNLPTGSEDKVYAKIKPDGSFQFSFYVLKTQSIYITLGASGYYTMAVVEPGASLNLKLPVRKITQAYEGYPNPHYQPDFTKPFYGKGAEIQNEISRLYESLGKLVVADTIRIDEDKLNTALAEVPALLKTIDQFKTGGANAKPAATAKPSLKAGNADARLMDVPLMLKNTGINNAGNQEINLHDWAVSYLSYKLIAKAIINANNSGKPLDYRKIKFPHSNYQSSEFFYAAERMQDLLPGYVEKEIMKARIMNNPHLVLNAYETELVNKFLENRTDKRDSVELAVIEDRFRKKPKAMDAADSITCSITCNYYKATLPPELSDIAIGNTIKGYYLSPFIKAEAPQLLKKINNPAVAAYVKANVLRAKTPANISYTKATESDMIKLLVKKYPGKGIYIDLWATWCAPCRDEFTYYPQLIDKFGDKVAFVFLCNRSPEQTFKEIIAKLPFKAEHYFLNTEQNATLFKEFNVSGIPHYIFITKEGKIINKFKRPSSTENLYRDIEAEM</sequence>
<dbReference type="PROSITE" id="PS51352">
    <property type="entry name" value="THIOREDOXIN_2"/>
    <property type="match status" value="1"/>
</dbReference>
<organism evidence="6 7">
    <name type="scientific">Mucilaginibacter gynuensis</name>
    <dbReference type="NCBI Taxonomy" id="1302236"/>
    <lineage>
        <taxon>Bacteria</taxon>
        <taxon>Pseudomonadati</taxon>
        <taxon>Bacteroidota</taxon>
        <taxon>Sphingobacteriia</taxon>
        <taxon>Sphingobacteriales</taxon>
        <taxon>Sphingobacteriaceae</taxon>
        <taxon>Mucilaginibacter</taxon>
    </lineage>
</organism>
<dbReference type="PANTHER" id="PTHR42852">
    <property type="entry name" value="THIOL:DISULFIDE INTERCHANGE PROTEIN DSBE"/>
    <property type="match status" value="1"/>
</dbReference>
<evidence type="ECO:0000313" key="6">
    <source>
        <dbReference type="EMBL" id="GAA4320418.1"/>
    </source>
</evidence>
<dbReference type="Pfam" id="PF08534">
    <property type="entry name" value="Redoxin"/>
    <property type="match status" value="1"/>
</dbReference>
<name>A0ABP8GA24_9SPHI</name>
<keyword evidence="2" id="KW-0201">Cytochrome c-type biogenesis</keyword>
<dbReference type="InterPro" id="IPR013740">
    <property type="entry name" value="Redoxin"/>
</dbReference>
<proteinExistence type="predicted"/>
<comment type="caution">
    <text evidence="6">The sequence shown here is derived from an EMBL/GenBank/DDBJ whole genome shotgun (WGS) entry which is preliminary data.</text>
</comment>
<dbReference type="Proteomes" id="UP001500582">
    <property type="component" value="Unassembled WGS sequence"/>
</dbReference>
<evidence type="ECO:0000259" key="5">
    <source>
        <dbReference type="PROSITE" id="PS51352"/>
    </source>
</evidence>
<evidence type="ECO:0000313" key="7">
    <source>
        <dbReference type="Proteomes" id="UP001500582"/>
    </source>
</evidence>
<dbReference type="Gene3D" id="3.40.30.10">
    <property type="entry name" value="Glutaredoxin"/>
    <property type="match status" value="1"/>
</dbReference>
<dbReference type="InterPro" id="IPR050553">
    <property type="entry name" value="Thioredoxin_ResA/DsbE_sf"/>
</dbReference>
<dbReference type="InterPro" id="IPR036249">
    <property type="entry name" value="Thioredoxin-like_sf"/>
</dbReference>
<keyword evidence="3" id="KW-1015">Disulfide bond</keyword>
<accession>A0ABP8GA24</accession>
<gene>
    <name evidence="6" type="ORF">GCM10023149_19680</name>
</gene>
<evidence type="ECO:0000256" key="3">
    <source>
        <dbReference type="ARBA" id="ARBA00023157"/>
    </source>
</evidence>
<dbReference type="PANTHER" id="PTHR42852:SF6">
    <property type="entry name" value="THIOL:DISULFIDE INTERCHANGE PROTEIN DSBE"/>
    <property type="match status" value="1"/>
</dbReference>
<protein>
    <recommendedName>
        <fullName evidence="5">Thioredoxin domain-containing protein</fullName>
    </recommendedName>
</protein>
<keyword evidence="7" id="KW-1185">Reference proteome</keyword>
<dbReference type="InterPro" id="IPR013766">
    <property type="entry name" value="Thioredoxin_domain"/>
</dbReference>
<keyword evidence="4" id="KW-0676">Redox-active center</keyword>
<evidence type="ECO:0000256" key="2">
    <source>
        <dbReference type="ARBA" id="ARBA00022748"/>
    </source>
</evidence>
<evidence type="ECO:0000256" key="4">
    <source>
        <dbReference type="ARBA" id="ARBA00023284"/>
    </source>
</evidence>
<dbReference type="EMBL" id="BAABFT010000004">
    <property type="protein sequence ID" value="GAA4320418.1"/>
    <property type="molecule type" value="Genomic_DNA"/>
</dbReference>
<dbReference type="SUPFAM" id="SSF52833">
    <property type="entry name" value="Thioredoxin-like"/>
    <property type="match status" value="1"/>
</dbReference>
<reference evidence="7" key="1">
    <citation type="journal article" date="2019" name="Int. J. Syst. Evol. Microbiol.">
        <title>The Global Catalogue of Microorganisms (GCM) 10K type strain sequencing project: providing services to taxonomists for standard genome sequencing and annotation.</title>
        <authorList>
            <consortium name="The Broad Institute Genomics Platform"/>
            <consortium name="The Broad Institute Genome Sequencing Center for Infectious Disease"/>
            <person name="Wu L."/>
            <person name="Ma J."/>
        </authorList>
    </citation>
    <scope>NUCLEOTIDE SEQUENCE [LARGE SCALE GENOMIC DNA]</scope>
    <source>
        <strain evidence="7">JCM 17705</strain>
    </source>
</reference>
<comment type="subcellular location">
    <subcellularLocation>
        <location evidence="1">Cell envelope</location>
    </subcellularLocation>
</comment>